<feature type="domain" description="Glycosyltransferase 2-like" evidence="16">
    <location>
        <begin position="27"/>
        <end position="191"/>
    </location>
</feature>
<feature type="transmembrane region" description="Helical" evidence="15">
    <location>
        <begin position="311"/>
        <end position="328"/>
    </location>
</feature>
<dbReference type="RefSeq" id="WP_106247335.1">
    <property type="nucleotide sequence ID" value="NZ_PVZC01000005.1"/>
</dbReference>
<dbReference type="InterPro" id="IPR035518">
    <property type="entry name" value="DPG_synthase"/>
</dbReference>
<dbReference type="GO" id="GO:0004581">
    <property type="term" value="F:dolichyl-phosphate beta-glucosyltransferase activity"/>
    <property type="evidence" value="ECO:0007669"/>
    <property type="project" value="UniProtKB-EC"/>
</dbReference>
<gene>
    <name evidence="18" type="ORF">CLV72_10582</name>
</gene>
<dbReference type="GO" id="GO:0016020">
    <property type="term" value="C:membrane"/>
    <property type="evidence" value="ECO:0007669"/>
    <property type="project" value="UniProtKB-SubCell"/>
</dbReference>
<dbReference type="OrthoDB" id="2369748at2"/>
<dbReference type="SUPFAM" id="SSF53448">
    <property type="entry name" value="Nucleotide-diphospho-sugar transferases"/>
    <property type="match status" value="1"/>
</dbReference>
<dbReference type="InterPro" id="IPR029044">
    <property type="entry name" value="Nucleotide-diphossugar_trans"/>
</dbReference>
<feature type="transmembrane region" description="Helical" evidence="15">
    <location>
        <begin position="285"/>
        <end position="305"/>
    </location>
</feature>
<dbReference type="PANTHER" id="PTHR10859:SF91">
    <property type="entry name" value="DOLICHYL-PHOSPHATE BETA-GLUCOSYLTRANSFERASE"/>
    <property type="match status" value="1"/>
</dbReference>
<feature type="region of interest" description="Disordered" evidence="14">
    <location>
        <begin position="411"/>
        <end position="433"/>
    </location>
</feature>
<evidence type="ECO:0000256" key="12">
    <source>
        <dbReference type="ARBA" id="ARBA00023136"/>
    </source>
</evidence>
<evidence type="ECO:0000313" key="19">
    <source>
        <dbReference type="Proteomes" id="UP000237846"/>
    </source>
</evidence>
<keyword evidence="10" id="KW-0735">Signal-anchor</keyword>
<dbReference type="InterPro" id="IPR001173">
    <property type="entry name" value="Glyco_trans_2-like"/>
</dbReference>
<keyword evidence="9" id="KW-0256">Endoplasmic reticulum</keyword>
<evidence type="ECO:0000256" key="3">
    <source>
        <dbReference type="ARBA" id="ARBA00004922"/>
    </source>
</evidence>
<proteinExistence type="inferred from homology"/>
<dbReference type="AlphaFoldDB" id="A0A2T0Q1Q4"/>
<dbReference type="Pfam" id="PF00535">
    <property type="entry name" value="Glycos_transf_2"/>
    <property type="match status" value="1"/>
</dbReference>
<keyword evidence="12 15" id="KW-0472">Membrane</keyword>
<evidence type="ECO:0000256" key="13">
    <source>
        <dbReference type="ARBA" id="ARBA00045097"/>
    </source>
</evidence>
<dbReference type="Pfam" id="PF04138">
    <property type="entry name" value="GtrA_DPMS_TM"/>
    <property type="match status" value="1"/>
</dbReference>
<dbReference type="PANTHER" id="PTHR10859">
    <property type="entry name" value="GLYCOSYL TRANSFERASE"/>
    <property type="match status" value="1"/>
</dbReference>
<evidence type="ECO:0000256" key="15">
    <source>
        <dbReference type="SAM" id="Phobius"/>
    </source>
</evidence>
<evidence type="ECO:0000256" key="11">
    <source>
        <dbReference type="ARBA" id="ARBA00022989"/>
    </source>
</evidence>
<dbReference type="Gene3D" id="3.90.550.10">
    <property type="entry name" value="Spore Coat Polysaccharide Biosynthesis Protein SpsA, Chain A"/>
    <property type="match status" value="1"/>
</dbReference>
<comment type="pathway">
    <text evidence="3">Protein modification; protein glycosylation.</text>
</comment>
<evidence type="ECO:0000256" key="10">
    <source>
        <dbReference type="ARBA" id="ARBA00022968"/>
    </source>
</evidence>
<comment type="catalytic activity">
    <reaction evidence="13">
        <text>a di-trans,poly-cis-dolichyl phosphate + UDP-alpha-D-glucose = a di-trans,poly-cis-dolichyl beta-D-glucosyl phosphate + UDP</text>
        <dbReference type="Rhea" id="RHEA:15401"/>
        <dbReference type="Rhea" id="RHEA-COMP:19498"/>
        <dbReference type="Rhea" id="RHEA-COMP:19502"/>
        <dbReference type="ChEBI" id="CHEBI:57525"/>
        <dbReference type="ChEBI" id="CHEBI:57683"/>
        <dbReference type="ChEBI" id="CHEBI:58223"/>
        <dbReference type="ChEBI" id="CHEBI:58885"/>
        <dbReference type="EC" id="2.4.1.117"/>
    </reaction>
    <physiologicalReaction direction="left-to-right" evidence="13">
        <dbReference type="Rhea" id="RHEA:15402"/>
    </physiologicalReaction>
</comment>
<comment type="subcellular location">
    <subcellularLocation>
        <location evidence="2">Endoplasmic reticulum membrane</location>
        <topology evidence="2">Single-pass membrane protein</topology>
    </subcellularLocation>
    <subcellularLocation>
        <location evidence="1">Membrane</location>
        <topology evidence="1">Multi-pass membrane protein</topology>
    </subcellularLocation>
</comment>
<evidence type="ECO:0000256" key="4">
    <source>
        <dbReference type="ARBA" id="ARBA00006739"/>
    </source>
</evidence>
<evidence type="ECO:0000259" key="16">
    <source>
        <dbReference type="Pfam" id="PF00535"/>
    </source>
</evidence>
<keyword evidence="8 15" id="KW-0812">Transmembrane</keyword>
<dbReference type="EC" id="2.4.1.117" evidence="5"/>
<comment type="similarity">
    <text evidence="4">Belongs to the glycosyltransferase 2 family.</text>
</comment>
<dbReference type="InterPro" id="IPR007267">
    <property type="entry name" value="GtrA_DPMS_TM"/>
</dbReference>
<evidence type="ECO:0000256" key="9">
    <source>
        <dbReference type="ARBA" id="ARBA00022824"/>
    </source>
</evidence>
<organism evidence="18 19">
    <name type="scientific">Allonocardiopsis opalescens</name>
    <dbReference type="NCBI Taxonomy" id="1144618"/>
    <lineage>
        <taxon>Bacteria</taxon>
        <taxon>Bacillati</taxon>
        <taxon>Actinomycetota</taxon>
        <taxon>Actinomycetes</taxon>
        <taxon>Streptosporangiales</taxon>
        <taxon>Allonocardiopsis</taxon>
    </lineage>
</organism>
<keyword evidence="7" id="KW-0808">Transferase</keyword>
<evidence type="ECO:0000256" key="6">
    <source>
        <dbReference type="ARBA" id="ARBA00022676"/>
    </source>
</evidence>
<feature type="transmembrane region" description="Helical" evidence="15">
    <location>
        <begin position="349"/>
        <end position="370"/>
    </location>
</feature>
<comment type="caution">
    <text evidence="18">The sequence shown here is derived from an EMBL/GenBank/DDBJ whole genome shotgun (WGS) entry which is preliminary data.</text>
</comment>
<evidence type="ECO:0000256" key="7">
    <source>
        <dbReference type="ARBA" id="ARBA00022679"/>
    </source>
</evidence>
<dbReference type="CDD" id="cd04188">
    <property type="entry name" value="DPG_synthase"/>
    <property type="match status" value="1"/>
</dbReference>
<evidence type="ECO:0000256" key="14">
    <source>
        <dbReference type="SAM" id="MobiDB-lite"/>
    </source>
</evidence>
<dbReference type="EMBL" id="PVZC01000005">
    <property type="protein sequence ID" value="PRX97732.1"/>
    <property type="molecule type" value="Genomic_DNA"/>
</dbReference>
<evidence type="ECO:0000259" key="17">
    <source>
        <dbReference type="Pfam" id="PF04138"/>
    </source>
</evidence>
<feature type="transmembrane region" description="Helical" evidence="15">
    <location>
        <begin position="376"/>
        <end position="397"/>
    </location>
</feature>
<keyword evidence="6" id="KW-0328">Glycosyltransferase</keyword>
<evidence type="ECO:0000256" key="8">
    <source>
        <dbReference type="ARBA" id="ARBA00022692"/>
    </source>
</evidence>
<dbReference type="GO" id="GO:0000271">
    <property type="term" value="P:polysaccharide biosynthetic process"/>
    <property type="evidence" value="ECO:0007669"/>
    <property type="project" value="InterPro"/>
</dbReference>
<feature type="domain" description="GtrA/DPMS transmembrane" evidence="17">
    <location>
        <begin position="286"/>
        <end position="403"/>
    </location>
</feature>
<keyword evidence="19" id="KW-1185">Reference proteome</keyword>
<evidence type="ECO:0000256" key="2">
    <source>
        <dbReference type="ARBA" id="ARBA00004389"/>
    </source>
</evidence>
<reference evidence="18 19" key="1">
    <citation type="submission" date="2018-03" db="EMBL/GenBank/DDBJ databases">
        <title>Genomic Encyclopedia of Archaeal and Bacterial Type Strains, Phase II (KMG-II): from individual species to whole genera.</title>
        <authorList>
            <person name="Goeker M."/>
        </authorList>
    </citation>
    <scope>NUCLEOTIDE SEQUENCE [LARGE SCALE GENOMIC DNA]</scope>
    <source>
        <strain evidence="18 19">DSM 45601</strain>
    </source>
</reference>
<accession>A0A2T0Q1Q4</accession>
<evidence type="ECO:0000313" key="18">
    <source>
        <dbReference type="EMBL" id="PRX97732.1"/>
    </source>
</evidence>
<name>A0A2T0Q1Q4_9ACTN</name>
<evidence type="ECO:0000256" key="5">
    <source>
        <dbReference type="ARBA" id="ARBA00012583"/>
    </source>
</evidence>
<dbReference type="Proteomes" id="UP000237846">
    <property type="component" value="Unassembled WGS sequence"/>
</dbReference>
<sequence length="433" mass="45510">MESAPTEPRVRPPADAGPLGRPPLIEVVVPVHNEQRALRASVERLHAFLAAELPYPFTITIADNASTDATWAEAGALAAELPEVEAVRLELKGRGRALRYCWSRSRANVVSYMDVDLSTDLRAFLPLVAPLLSGHSDLAIGTRLGRGSAVVRGPKREFISRGYNLLLRTLMGARFTDAQCGFKAVRAPVARALLPEVQDEAWFFDTELLLLAQEAGLRVHEVPVDWVDDPDSRVDIAGTILADLRGLARVALRLARGPAGAAVPGARTAAPGAALPAGMGRQLPVFAVIGAVSTLAHLALFTLLLQVWPAVAANAVALAVCSVANTAANRRFTFGVVGREGAVRHQVEGALVFLLGLGLSTGALALLHLAVAEPAAWVEVVSVLAANVLATLARFLLLRGWVFHPGRVRGRGASGGTAPGAAVPGAAGREGVR</sequence>
<evidence type="ECO:0000256" key="1">
    <source>
        <dbReference type="ARBA" id="ARBA00004141"/>
    </source>
</evidence>
<keyword evidence="11 15" id="KW-1133">Transmembrane helix</keyword>
<dbReference type="GO" id="GO:0006487">
    <property type="term" value="P:protein N-linked glycosylation"/>
    <property type="evidence" value="ECO:0007669"/>
    <property type="project" value="TreeGrafter"/>
</dbReference>
<protein>
    <recommendedName>
        <fullName evidence="5">dolichyl-phosphate beta-glucosyltransferase</fullName>
        <ecNumber evidence="5">2.4.1.117</ecNumber>
    </recommendedName>
</protein>
<feature type="compositionally biased region" description="Low complexity" evidence="14">
    <location>
        <begin position="419"/>
        <end position="433"/>
    </location>
</feature>